<evidence type="ECO:0000256" key="4">
    <source>
        <dbReference type="ARBA" id="ARBA00023004"/>
    </source>
</evidence>
<sequence>MRRCSPTCRAPCKLFKPPGITMPGHFFTGNYAPLDTECDIDTLPVHGTLPPQLRGALYRVGPNPRFAPRDERYHWFSGDGMVHAFFLGDGKAAYANRWARTPKWQLEDSAGRALFGTFGNPATSDPAVHGKNSGTANTSMVWHGRRLFALEESHQPFEIDPHTLASRGHQDFGGAVDRRFTAHPKADPATGELHFFSYSPDSPGEPNIQYGVLDAHCRVTTRDAFRAPYASMMHDFMLTERHVLFPVTPLTISVERAMQGLPLFAWEADKRTHVGIGVRGQSMEKLRWFSSDACHVFHVMNAWDDGGRIVAYVMETDTAPGMPNADGSPGDAAGMAARLCRWSFDLESAGDAFERTVLDDLAAEFPRIDERFGGRRNRVGFYCCHSEQRVRGDADSVLYDSLACFDFASGTRQLYTVPAGDVISEPVFVARSAQAPEGDGWLLAVAWRAKEGRSDLLVIDAGELAAGPVATVRLPHRIPFGFHGGWRGGD</sequence>
<dbReference type="Pfam" id="PF03055">
    <property type="entry name" value="RPE65"/>
    <property type="match status" value="1"/>
</dbReference>
<dbReference type="PANTHER" id="PTHR10543:SF89">
    <property type="entry name" value="CAROTENOID 9,10(9',10')-CLEAVAGE DIOXYGENASE 1"/>
    <property type="match status" value="1"/>
</dbReference>
<dbReference type="Proteomes" id="UP000278085">
    <property type="component" value="Unassembled WGS sequence"/>
</dbReference>
<comment type="similarity">
    <text evidence="1">Belongs to the carotenoid oxygenase family.</text>
</comment>
<comment type="cofactor">
    <cofactor evidence="5">
        <name>Fe(2+)</name>
        <dbReference type="ChEBI" id="CHEBI:29033"/>
    </cofactor>
    <text evidence="5">Binds 1 Fe(2+) ion per subunit.</text>
</comment>
<evidence type="ECO:0000313" key="7">
    <source>
        <dbReference type="Proteomes" id="UP000278085"/>
    </source>
</evidence>
<dbReference type="OrthoDB" id="6636843at2"/>
<feature type="binding site" evidence="5">
    <location>
        <position position="298"/>
    </location>
    <ligand>
        <name>Fe cation</name>
        <dbReference type="ChEBI" id="CHEBI:24875"/>
        <note>catalytic</note>
    </ligand>
</feature>
<name>A0A430HCH7_9BURK</name>
<gene>
    <name evidence="6" type="ORF">EJB06_30655</name>
</gene>
<dbReference type="GO" id="GO:0046872">
    <property type="term" value="F:metal ion binding"/>
    <property type="evidence" value="ECO:0007669"/>
    <property type="project" value="UniProtKB-KW"/>
</dbReference>
<dbReference type="EMBL" id="RXLQ01000031">
    <property type="protein sequence ID" value="RSZ55223.1"/>
    <property type="molecule type" value="Genomic_DNA"/>
</dbReference>
<keyword evidence="7" id="KW-1185">Reference proteome</keyword>
<proteinExistence type="inferred from homology"/>
<feature type="binding site" evidence="5">
    <location>
        <position position="234"/>
    </location>
    <ligand>
        <name>Fe cation</name>
        <dbReference type="ChEBI" id="CHEBI:24875"/>
        <note>catalytic</note>
    </ligand>
</feature>
<evidence type="ECO:0000256" key="5">
    <source>
        <dbReference type="PIRSR" id="PIRSR604294-1"/>
    </source>
</evidence>
<evidence type="ECO:0000256" key="3">
    <source>
        <dbReference type="ARBA" id="ARBA00023002"/>
    </source>
</evidence>
<dbReference type="InterPro" id="IPR004294">
    <property type="entry name" value="Carotenoid_Oase"/>
</dbReference>
<keyword evidence="3" id="KW-0560">Oxidoreductase</keyword>
<feature type="binding site" evidence="5">
    <location>
        <position position="483"/>
    </location>
    <ligand>
        <name>Fe cation</name>
        <dbReference type="ChEBI" id="CHEBI:24875"/>
        <note>catalytic</note>
    </ligand>
</feature>
<evidence type="ECO:0000256" key="2">
    <source>
        <dbReference type="ARBA" id="ARBA00022723"/>
    </source>
</evidence>
<dbReference type="GO" id="GO:0016121">
    <property type="term" value="P:carotene catabolic process"/>
    <property type="evidence" value="ECO:0007669"/>
    <property type="project" value="TreeGrafter"/>
</dbReference>
<evidence type="ECO:0000256" key="1">
    <source>
        <dbReference type="ARBA" id="ARBA00006787"/>
    </source>
</evidence>
<organism evidence="6 7">
    <name type="scientific">Massilia atriviolacea</name>
    <dbReference type="NCBI Taxonomy" id="2495579"/>
    <lineage>
        <taxon>Bacteria</taxon>
        <taxon>Pseudomonadati</taxon>
        <taxon>Pseudomonadota</taxon>
        <taxon>Betaproteobacteria</taxon>
        <taxon>Burkholderiales</taxon>
        <taxon>Oxalobacteraceae</taxon>
        <taxon>Telluria group</taxon>
        <taxon>Massilia</taxon>
    </lineage>
</organism>
<accession>A0A430HCH7</accession>
<keyword evidence="2 5" id="KW-0479">Metal-binding</keyword>
<reference evidence="6 7" key="1">
    <citation type="submission" date="2018-12" db="EMBL/GenBank/DDBJ databases">
        <authorList>
            <person name="Yang E."/>
        </authorList>
    </citation>
    <scope>NUCLEOTIDE SEQUENCE [LARGE SCALE GENOMIC DNA]</scope>
    <source>
        <strain evidence="6 7">SOD</strain>
    </source>
</reference>
<comment type="caution">
    <text evidence="6">The sequence shown here is derived from an EMBL/GenBank/DDBJ whole genome shotgun (WGS) entry which is preliminary data.</text>
</comment>
<feature type="binding site" evidence="5">
    <location>
        <position position="183"/>
    </location>
    <ligand>
        <name>Fe cation</name>
        <dbReference type="ChEBI" id="CHEBI:24875"/>
        <note>catalytic</note>
    </ligand>
</feature>
<protein>
    <submittedName>
        <fullName evidence="6">Carotenoid oxygenase family protein</fullName>
    </submittedName>
</protein>
<keyword evidence="4 5" id="KW-0408">Iron</keyword>
<dbReference type="PANTHER" id="PTHR10543">
    <property type="entry name" value="BETA-CAROTENE DIOXYGENASE"/>
    <property type="match status" value="1"/>
</dbReference>
<dbReference type="AlphaFoldDB" id="A0A430HCH7"/>
<dbReference type="GO" id="GO:0010436">
    <property type="term" value="F:carotenoid dioxygenase activity"/>
    <property type="evidence" value="ECO:0007669"/>
    <property type="project" value="TreeGrafter"/>
</dbReference>
<evidence type="ECO:0000313" key="6">
    <source>
        <dbReference type="EMBL" id="RSZ55223.1"/>
    </source>
</evidence>